<comment type="catalytic activity">
    <reaction evidence="15">
        <text>L-homoserine + NAD(+) = L-aspartate 4-semialdehyde + NADH + H(+)</text>
        <dbReference type="Rhea" id="RHEA:15757"/>
        <dbReference type="ChEBI" id="CHEBI:15378"/>
        <dbReference type="ChEBI" id="CHEBI:57476"/>
        <dbReference type="ChEBI" id="CHEBI:57540"/>
        <dbReference type="ChEBI" id="CHEBI:57945"/>
        <dbReference type="ChEBI" id="CHEBI:537519"/>
        <dbReference type="EC" id="1.1.1.3"/>
    </reaction>
    <physiologicalReaction direction="right-to-left" evidence="15">
        <dbReference type="Rhea" id="RHEA:15759"/>
    </physiologicalReaction>
</comment>
<evidence type="ECO:0000256" key="16">
    <source>
        <dbReference type="PIRSR" id="PIRSR000098-1"/>
    </source>
</evidence>
<dbReference type="PANTHER" id="PTHR43331:SF1">
    <property type="entry name" value="HOMOSERINE DEHYDROGENASE"/>
    <property type="match status" value="1"/>
</dbReference>
<proteinExistence type="inferred from homology"/>
<evidence type="ECO:0000256" key="11">
    <source>
        <dbReference type="ARBA" id="ARBA00023053"/>
    </source>
</evidence>
<evidence type="ECO:0000256" key="4">
    <source>
        <dbReference type="ARBA" id="ARBA00006753"/>
    </source>
</evidence>
<dbReference type="GO" id="GO:0050661">
    <property type="term" value="F:NADP binding"/>
    <property type="evidence" value="ECO:0007669"/>
    <property type="project" value="InterPro"/>
</dbReference>
<dbReference type="CDD" id="cd04881">
    <property type="entry name" value="ACT_HSDH-Hom"/>
    <property type="match status" value="1"/>
</dbReference>
<keyword evidence="12 18" id="KW-0486">Methionine biosynthesis</keyword>
<keyword evidence="10 18" id="KW-0560">Oxidoreductase</keyword>
<evidence type="ECO:0000256" key="5">
    <source>
        <dbReference type="ARBA" id="ARBA00013213"/>
    </source>
</evidence>
<dbReference type="SUPFAM" id="SSF51735">
    <property type="entry name" value="NAD(P)-binding Rossmann-fold domains"/>
    <property type="match status" value="1"/>
</dbReference>
<evidence type="ECO:0000256" key="13">
    <source>
        <dbReference type="ARBA" id="ARBA00044930"/>
    </source>
</evidence>
<keyword evidence="7 18" id="KW-0028">Amino-acid biosynthesis</keyword>
<dbReference type="GO" id="GO:0004412">
    <property type="term" value="F:homoserine dehydrogenase activity"/>
    <property type="evidence" value="ECO:0007669"/>
    <property type="project" value="UniProtKB-EC"/>
</dbReference>
<evidence type="ECO:0000256" key="10">
    <source>
        <dbReference type="ARBA" id="ARBA00023002"/>
    </source>
</evidence>
<evidence type="ECO:0000256" key="18">
    <source>
        <dbReference type="RuleBase" id="RU000579"/>
    </source>
</evidence>
<dbReference type="InterPro" id="IPR002912">
    <property type="entry name" value="ACT_dom"/>
</dbReference>
<name>A0A1H5NDL1_9MICO</name>
<sequence length="435" mass="44513">MNDGAPATLRVAVLGCGVVGTEVVRGLLDNAVELRSRTGTQLDLVGIGVRSTATPRDAVVPVDLLTEDLTGLVERADLVIELMGGIEPARALILDALAAGASVVTANKALLAQHGPTLYEAADASRVDLFYEAAVAGAVPVVRGVRESLAGDKITRVLGIVNGTTNYILDEMTSNGLDFGTALAQAQDLGYAEADPTADVEGFDAAAKATILASLAFHSRTSMDDVPVQGITSITPEDISAAAQTGHVIKMLAIAEQGEHDGIRGLAVRVHPALVPETHPLASVRGPYNAVFVEAEAAGTLMFYGAGAGGAATSSAVLGDVVAAARDRVNGGKAPSESAHAALPAMPAQAVHTRYQMRLDVLDVPGVLAEIAAAVAAHGVSIETVRQGVRDPEEGAALMIVTHSASESALAATVADLDTLDVVERITSILRVEGN</sequence>
<dbReference type="InterPro" id="IPR016204">
    <property type="entry name" value="HDH"/>
</dbReference>
<feature type="binding site" evidence="17">
    <location>
        <position position="193"/>
    </location>
    <ligand>
        <name>L-homoserine</name>
        <dbReference type="ChEBI" id="CHEBI:57476"/>
    </ligand>
</feature>
<evidence type="ECO:0000256" key="3">
    <source>
        <dbReference type="ARBA" id="ARBA00005062"/>
    </source>
</evidence>
<evidence type="ECO:0000256" key="12">
    <source>
        <dbReference type="ARBA" id="ARBA00023167"/>
    </source>
</evidence>
<feature type="binding site" evidence="17">
    <location>
        <position position="108"/>
    </location>
    <ligand>
        <name>NADPH</name>
        <dbReference type="ChEBI" id="CHEBI:57783"/>
    </ligand>
</feature>
<keyword evidence="9 17" id="KW-0521">NADP</keyword>
<evidence type="ECO:0000256" key="8">
    <source>
        <dbReference type="ARBA" id="ARBA00022697"/>
    </source>
</evidence>
<dbReference type="Pfam" id="PF01842">
    <property type="entry name" value="ACT"/>
    <property type="match status" value="1"/>
</dbReference>
<evidence type="ECO:0000256" key="15">
    <source>
        <dbReference type="ARBA" id="ARBA00049031"/>
    </source>
</evidence>
<dbReference type="SUPFAM" id="SSF55347">
    <property type="entry name" value="Glyceraldehyde-3-phosphate dehydrogenase-like, C-terminal domain"/>
    <property type="match status" value="1"/>
</dbReference>
<dbReference type="GO" id="GO:0009088">
    <property type="term" value="P:threonine biosynthetic process"/>
    <property type="evidence" value="ECO:0007669"/>
    <property type="project" value="UniProtKB-UniPathway"/>
</dbReference>
<keyword evidence="11" id="KW-0915">Sodium</keyword>
<dbReference type="Gene3D" id="3.30.360.10">
    <property type="entry name" value="Dihydrodipicolinate Reductase, domain 2"/>
    <property type="match status" value="1"/>
</dbReference>
<dbReference type="InterPro" id="IPR001342">
    <property type="entry name" value="HDH_cat"/>
</dbReference>
<feature type="binding site" evidence="17">
    <location>
        <begin position="14"/>
        <end position="21"/>
    </location>
    <ligand>
        <name>NADP(+)</name>
        <dbReference type="ChEBI" id="CHEBI:58349"/>
    </ligand>
</feature>
<comment type="cofactor">
    <cofactor evidence="1">
        <name>a metal cation</name>
        <dbReference type="ChEBI" id="CHEBI:25213"/>
    </cofactor>
</comment>
<dbReference type="EC" id="1.1.1.3" evidence="5 18"/>
<dbReference type="OrthoDB" id="9808167at2"/>
<dbReference type="PIRSF" id="PIRSF000098">
    <property type="entry name" value="Homoser_dehydrog"/>
    <property type="match status" value="1"/>
</dbReference>
<organism evidence="21 22">
    <name type="scientific">Ruania alba</name>
    <dbReference type="NCBI Taxonomy" id="648782"/>
    <lineage>
        <taxon>Bacteria</taxon>
        <taxon>Bacillati</taxon>
        <taxon>Actinomycetota</taxon>
        <taxon>Actinomycetes</taxon>
        <taxon>Micrococcales</taxon>
        <taxon>Ruaniaceae</taxon>
        <taxon>Ruania</taxon>
    </lineage>
</organism>
<dbReference type="EMBL" id="FNTX01000002">
    <property type="protein sequence ID" value="SEE99729.1"/>
    <property type="molecule type" value="Genomic_DNA"/>
</dbReference>
<dbReference type="Pfam" id="PF00742">
    <property type="entry name" value="Homoserine_dh"/>
    <property type="match status" value="1"/>
</dbReference>
<dbReference type="Gene3D" id="3.40.50.720">
    <property type="entry name" value="NAD(P)-binding Rossmann-like Domain"/>
    <property type="match status" value="1"/>
</dbReference>
<feature type="active site" description="Proton donor" evidence="16">
    <location>
        <position position="208"/>
    </location>
</feature>
<keyword evidence="22" id="KW-1185">Reference proteome</keyword>
<dbReference type="Pfam" id="PF03447">
    <property type="entry name" value="NAD_binding_3"/>
    <property type="match status" value="1"/>
</dbReference>
<comment type="catalytic activity">
    <reaction evidence="14">
        <text>L-homoserine + NADP(+) = L-aspartate 4-semialdehyde + NADPH + H(+)</text>
        <dbReference type="Rhea" id="RHEA:15761"/>
        <dbReference type="ChEBI" id="CHEBI:15378"/>
        <dbReference type="ChEBI" id="CHEBI:57476"/>
        <dbReference type="ChEBI" id="CHEBI:57783"/>
        <dbReference type="ChEBI" id="CHEBI:58349"/>
        <dbReference type="ChEBI" id="CHEBI:537519"/>
        <dbReference type="EC" id="1.1.1.3"/>
    </reaction>
    <physiologicalReaction direction="right-to-left" evidence="14">
        <dbReference type="Rhea" id="RHEA:15763"/>
    </physiologicalReaction>
</comment>
<dbReference type="FunFam" id="3.30.360.10:FF:000005">
    <property type="entry name" value="Homoserine dehydrogenase"/>
    <property type="match status" value="1"/>
</dbReference>
<dbReference type="PROSITE" id="PS01042">
    <property type="entry name" value="HOMOSER_DHGENASE"/>
    <property type="match status" value="1"/>
</dbReference>
<evidence type="ECO:0000256" key="1">
    <source>
        <dbReference type="ARBA" id="ARBA00001920"/>
    </source>
</evidence>
<dbReference type="PROSITE" id="PS51671">
    <property type="entry name" value="ACT"/>
    <property type="match status" value="1"/>
</dbReference>
<dbReference type="Gene3D" id="3.30.70.260">
    <property type="match status" value="1"/>
</dbReference>
<dbReference type="Proteomes" id="UP000199220">
    <property type="component" value="Unassembled WGS sequence"/>
</dbReference>
<dbReference type="UniPathway" id="UPA00050">
    <property type="reaction ID" value="UER00063"/>
</dbReference>
<evidence type="ECO:0000313" key="21">
    <source>
        <dbReference type="EMBL" id="SEE99729.1"/>
    </source>
</evidence>
<dbReference type="RefSeq" id="WP_089775397.1">
    <property type="nucleotide sequence ID" value="NZ_FNTX01000002.1"/>
</dbReference>
<dbReference type="STRING" id="648782.SAMN04488554_4234"/>
<dbReference type="PANTHER" id="PTHR43331">
    <property type="entry name" value="HOMOSERINE DEHYDROGENASE"/>
    <property type="match status" value="1"/>
</dbReference>
<dbReference type="AlphaFoldDB" id="A0A1H5NDL1"/>
<comment type="pathway">
    <text evidence="3 18">Amino-acid biosynthesis; L-methionine biosynthesis via de novo pathway; L-homoserine from L-aspartate: step 3/3.</text>
</comment>
<evidence type="ECO:0000256" key="2">
    <source>
        <dbReference type="ARBA" id="ARBA00005056"/>
    </source>
</evidence>
<comment type="function">
    <text evidence="13">Catalyzes the conversion of L-aspartate-beta-semialdehyde (L-Asa) to L-homoserine (L-Hse), the third step in the biosynthesis of threonine and methionine from aspartate.</text>
</comment>
<dbReference type="GO" id="GO:0009086">
    <property type="term" value="P:methionine biosynthetic process"/>
    <property type="evidence" value="ECO:0007669"/>
    <property type="project" value="UniProtKB-KW"/>
</dbReference>
<reference evidence="22" key="1">
    <citation type="submission" date="2016-10" db="EMBL/GenBank/DDBJ databases">
        <authorList>
            <person name="Varghese N."/>
            <person name="Submissions S."/>
        </authorList>
    </citation>
    <scope>NUCLEOTIDE SEQUENCE [LARGE SCALE GENOMIC DNA]</scope>
    <source>
        <strain evidence="22">DSM 21368</strain>
    </source>
</reference>
<evidence type="ECO:0000256" key="9">
    <source>
        <dbReference type="ARBA" id="ARBA00022857"/>
    </source>
</evidence>
<evidence type="ECO:0000256" key="6">
    <source>
        <dbReference type="ARBA" id="ARBA00013376"/>
    </source>
</evidence>
<keyword evidence="8 18" id="KW-0791">Threonine biosynthesis</keyword>
<evidence type="ECO:0000256" key="17">
    <source>
        <dbReference type="PIRSR" id="PIRSR000098-2"/>
    </source>
</evidence>
<feature type="domain" description="ACT" evidence="20">
    <location>
        <begin position="356"/>
        <end position="435"/>
    </location>
</feature>
<evidence type="ECO:0000256" key="19">
    <source>
        <dbReference type="RuleBase" id="RU004171"/>
    </source>
</evidence>
<protein>
    <recommendedName>
        <fullName evidence="6 18">Homoserine dehydrogenase</fullName>
        <ecNumber evidence="5 18">1.1.1.3</ecNumber>
    </recommendedName>
</protein>
<comment type="pathway">
    <text evidence="2 18">Amino-acid biosynthesis; L-threonine biosynthesis; L-threonine from L-aspartate: step 3/5.</text>
</comment>
<evidence type="ECO:0000256" key="14">
    <source>
        <dbReference type="ARBA" id="ARBA00048841"/>
    </source>
</evidence>
<dbReference type="SUPFAM" id="SSF55021">
    <property type="entry name" value="ACT-like"/>
    <property type="match status" value="1"/>
</dbReference>
<dbReference type="InterPro" id="IPR005106">
    <property type="entry name" value="Asp/hSer_DH_NAD-bd"/>
</dbReference>
<dbReference type="UniPathway" id="UPA00051">
    <property type="reaction ID" value="UER00465"/>
</dbReference>
<comment type="similarity">
    <text evidence="4 19">Belongs to the homoserine dehydrogenase family.</text>
</comment>
<accession>A0A1H5NDL1</accession>
<dbReference type="InterPro" id="IPR019811">
    <property type="entry name" value="HDH_CS"/>
</dbReference>
<dbReference type="InterPro" id="IPR036291">
    <property type="entry name" value="NAD(P)-bd_dom_sf"/>
</dbReference>
<gene>
    <name evidence="21" type="ORF">SAMN04488554_4234</name>
</gene>
<dbReference type="InterPro" id="IPR045865">
    <property type="entry name" value="ACT-like_dom_sf"/>
</dbReference>
<evidence type="ECO:0000259" key="20">
    <source>
        <dbReference type="PROSITE" id="PS51671"/>
    </source>
</evidence>
<evidence type="ECO:0000256" key="7">
    <source>
        <dbReference type="ARBA" id="ARBA00022605"/>
    </source>
</evidence>
<evidence type="ECO:0000313" key="22">
    <source>
        <dbReference type="Proteomes" id="UP000199220"/>
    </source>
</evidence>
<dbReference type="NCBIfam" id="NF004976">
    <property type="entry name" value="PRK06349.1"/>
    <property type="match status" value="1"/>
</dbReference>